<keyword evidence="16" id="KW-1185">Reference proteome</keyword>
<feature type="domain" description="Alpha-glucan water dikinase-like N-terminal Ig-like" evidence="13">
    <location>
        <begin position="280"/>
        <end position="398"/>
    </location>
</feature>
<keyword evidence="5" id="KW-0479">Metal-binding</keyword>
<evidence type="ECO:0000259" key="14">
    <source>
        <dbReference type="Pfam" id="PF23229"/>
    </source>
</evidence>
<feature type="domain" description="Pyruvate phosphate dikinase AMP/ATP-binding" evidence="11">
    <location>
        <begin position="1134"/>
        <end position="1347"/>
    </location>
</feature>
<name>C1MTG9_MICPC</name>
<dbReference type="Pfam" id="PF22973">
    <property type="entry name" value="GWD1_pHisD"/>
    <property type="match status" value="1"/>
</dbReference>
<protein>
    <submittedName>
        <fullName evidence="15">Carbohydrate-binding module family 45 protein</fullName>
    </submittedName>
</protein>
<dbReference type="eggNOG" id="ENOG502QQ6R">
    <property type="taxonomic scope" value="Eukaryota"/>
</dbReference>
<dbReference type="Pfam" id="PF01326">
    <property type="entry name" value="PPDK_N"/>
    <property type="match status" value="1"/>
</dbReference>
<evidence type="ECO:0000259" key="12">
    <source>
        <dbReference type="Pfam" id="PF22973"/>
    </source>
</evidence>
<dbReference type="STRING" id="564608.C1MTG9"/>
<dbReference type="GO" id="GO:0016301">
    <property type="term" value="F:kinase activity"/>
    <property type="evidence" value="ECO:0007669"/>
    <property type="project" value="UniProtKB-KW"/>
</dbReference>
<comment type="cofactor">
    <cofactor evidence="1">
        <name>Mg(2+)</name>
        <dbReference type="ChEBI" id="CHEBI:18420"/>
    </cofactor>
</comment>
<keyword evidence="8" id="KW-0067">ATP-binding</keyword>
<dbReference type="EMBL" id="GG663739">
    <property type="protein sequence ID" value="EEH56942.1"/>
    <property type="molecule type" value="Genomic_DNA"/>
</dbReference>
<evidence type="ECO:0000256" key="2">
    <source>
        <dbReference type="ARBA" id="ARBA00007837"/>
    </source>
</evidence>
<dbReference type="PANTHER" id="PTHR46999">
    <property type="entry name" value="ALPHA-GLUCAN WATER DIKINASE 1, CHLOROPLASTIC-RELATED"/>
    <property type="match status" value="1"/>
</dbReference>
<evidence type="ECO:0000256" key="1">
    <source>
        <dbReference type="ARBA" id="ARBA00001946"/>
    </source>
</evidence>
<comment type="similarity">
    <text evidence="2">Belongs to the PEP-utilizing enzyme family.</text>
</comment>
<organism evidence="16">
    <name type="scientific">Micromonas pusilla (strain CCMP1545)</name>
    <name type="common">Picoplanktonic green alga</name>
    <dbReference type="NCBI Taxonomy" id="564608"/>
    <lineage>
        <taxon>Eukaryota</taxon>
        <taxon>Viridiplantae</taxon>
        <taxon>Chlorophyta</taxon>
        <taxon>Mamiellophyceae</taxon>
        <taxon>Mamiellales</taxon>
        <taxon>Mamiellaceae</taxon>
        <taxon>Micromonas</taxon>
    </lineage>
</organism>
<evidence type="ECO:0000256" key="9">
    <source>
        <dbReference type="ARBA" id="ARBA00022842"/>
    </source>
</evidence>
<keyword evidence="10" id="KW-0119">Carbohydrate metabolism</keyword>
<evidence type="ECO:0000259" key="11">
    <source>
        <dbReference type="Pfam" id="PF01326"/>
    </source>
</evidence>
<evidence type="ECO:0000256" key="10">
    <source>
        <dbReference type="ARBA" id="ARBA00023277"/>
    </source>
</evidence>
<sequence length="1348" mass="147292">MAAAFGVASFATALHAPARDRASLRPACAVARRRRNVLTRATIAGGGQITDVSQIEIPTDLIEIRAFVRWEEAGKPEDTSPEWQAAEYARARLDLQLEALSGVSLNDMRRRYNQDTVDGDDDPMFPGVDANAILTAGKNVNYVANPENNAVAVSVDEWNDGDGDGGEFNKPTKTVEPEVWIEPEPEPVGVYQSTRGPSDLKELTLSLREHGDDRDDELASAQSKTFMTRWAGEGPGKRLPEKMINQRVYPIGKDAELLVQMYQVERSDEEAMSGARSKVARRRVVFTTDATEDFVLHWGVARDEPGQWLLPPKALWPEGTEIVSEISVETPLLQTEGCLPVQGVDGNEDDDACYPIQTMTIDLPGEGPLELMGMQFVIRNADGTSWYKDEFNGNSNFRANYAQAREQAVTDEMLDTIIRAEAGNGWWTLMHRFNLASSLIEQKCGAHSSLETDGKKTRRAEIAAAAKIYVWLRYSSQRKLTWQRNYNVKPRELSAAQSKLTRTITDVYRSSPHLRDIARLMLGTVGRGGEGGQGQQIRDEILNIMHRNNIGERKGVWMEEWHQKLHNNTTPDDIVICEAYLAFLKSDMDVSEYWRVLSENGVTRERLESFERPIKVEPTPRPHIKVALIKDFTNYLAILKSVHSGADLVECLKAASRKGLAVSHAMNYVRVAQNGGGDALQLLAACVDARHEIRDAGLANPNAADEGLVRELMYLDLAVDDVSRRAVERAGEADYGLDEQMYLAELVGENLALSLPSTNEDVVLALTEWRRVREAKTAGDATWALRAKAVVDRVRLSVSLHADAVANDMQPAANEIGRACGIESWSVDLFAEEVIRGGPAFALSLVLSRLDPALRAEADMGAWQIISPDPAIGFVKRVDALASVMNDTFDRPTILIADKVGGDEEIPAGAVAVLTTCSVDVLSHSAVRARNGGVLFATCYDEILLENLSQHVGDAMKVSVGKGEQIVWEEVDASAVDAAAANGAAGAESRNHIEGGLRLDNIPFCGKYTVPLSEFKQGVVGAKARNTRALNESLGGGKIPKWIRLPKSMVVPFGTLEHILKDPINASVARELMNLEAAVDDSSEESLATTLKNCRACVRTVQPPKGMIEEISTAMAAAGIDPPEDEDRWDLAWRALCDVWASKWNDRAFVSLRNHGIDHADLRMSVLVQPVVDADYAFVIHTANPSSNDATELYAEVVVGLGEVLVGNYPGRALSFSVKKATAAEAATGTKYLADGATPKVLGYPSKNVLLKIPRPTIIFRSDSNGEDLEGYAGAGLYESVPMDKESTLHADYSGDALVWDAETQRKVLTKIAEAGVAIEAALGGVAQDIEGVVKDGEIYVVQTRPQV</sequence>
<evidence type="ECO:0000256" key="6">
    <source>
        <dbReference type="ARBA" id="ARBA00022741"/>
    </source>
</evidence>
<feature type="domain" description="Alpha-glucan water dikinase phosphohistidine-like" evidence="12">
    <location>
        <begin position="862"/>
        <end position="975"/>
    </location>
</feature>
<keyword evidence="4" id="KW-0808">Transferase</keyword>
<evidence type="ECO:0000313" key="15">
    <source>
        <dbReference type="EMBL" id="EEH56942.1"/>
    </source>
</evidence>
<feature type="domain" description="DUF7067" evidence="14">
    <location>
        <begin position="60"/>
        <end position="114"/>
    </location>
</feature>
<evidence type="ECO:0000256" key="5">
    <source>
        <dbReference type="ARBA" id="ARBA00022723"/>
    </source>
</evidence>
<proteinExistence type="inferred from homology"/>
<dbReference type="OMA" id="SFHVRNY"/>
<dbReference type="InterPro" id="IPR013815">
    <property type="entry name" value="ATP_grasp_subdomain_1"/>
</dbReference>
<dbReference type="Proteomes" id="UP000001876">
    <property type="component" value="Unassembled WGS sequence"/>
</dbReference>
<dbReference type="PANTHER" id="PTHR46999:SF1">
    <property type="entry name" value="ALPHA-GLUCAN WATER DIKINASE 1, CHLOROPLASTIC"/>
    <property type="match status" value="1"/>
</dbReference>
<evidence type="ECO:0000256" key="7">
    <source>
        <dbReference type="ARBA" id="ARBA00022777"/>
    </source>
</evidence>
<dbReference type="OrthoDB" id="6123450at2759"/>
<evidence type="ECO:0000256" key="8">
    <source>
        <dbReference type="ARBA" id="ARBA00022840"/>
    </source>
</evidence>
<dbReference type="GO" id="GO:0005524">
    <property type="term" value="F:ATP binding"/>
    <property type="evidence" value="ECO:0007669"/>
    <property type="project" value="UniProtKB-KW"/>
</dbReference>
<evidence type="ECO:0000256" key="4">
    <source>
        <dbReference type="ARBA" id="ARBA00022679"/>
    </source>
</evidence>
<dbReference type="GeneID" id="9684301"/>
<dbReference type="InterPro" id="IPR056301">
    <property type="entry name" value="GWD-like_N_Ig"/>
</dbReference>
<dbReference type="Gene3D" id="3.30.1490.20">
    <property type="entry name" value="ATP-grasp fold, A domain"/>
    <property type="match status" value="1"/>
</dbReference>
<gene>
    <name evidence="15" type="primary">GWD1</name>
    <name evidence="15" type="ORF">MICPUCDRAFT_47308</name>
</gene>
<keyword evidence="7" id="KW-0418">Kinase</keyword>
<keyword evidence="9" id="KW-0460">Magnesium</keyword>
<evidence type="ECO:0000313" key="16">
    <source>
        <dbReference type="Proteomes" id="UP000001876"/>
    </source>
</evidence>
<dbReference type="Pfam" id="PF23229">
    <property type="entry name" value="DUF7067"/>
    <property type="match status" value="1"/>
</dbReference>
<dbReference type="InterPro" id="IPR055495">
    <property type="entry name" value="CWD_DUF7067"/>
</dbReference>
<keyword evidence="6" id="KW-0547">Nucleotide-binding</keyword>
<dbReference type="KEGG" id="mpp:MICPUCDRAFT_47308"/>
<dbReference type="InterPro" id="IPR054481">
    <property type="entry name" value="GWD1_pHisD"/>
</dbReference>
<evidence type="ECO:0000256" key="3">
    <source>
        <dbReference type="ARBA" id="ARBA00011738"/>
    </source>
</evidence>
<dbReference type="Gene3D" id="3.30.470.20">
    <property type="entry name" value="ATP-grasp fold, B domain"/>
    <property type="match status" value="1"/>
</dbReference>
<comment type="subunit">
    <text evidence="3">Homodimer.</text>
</comment>
<dbReference type="SUPFAM" id="SSF56059">
    <property type="entry name" value="Glutathione synthetase ATP-binding domain-like"/>
    <property type="match status" value="1"/>
</dbReference>
<dbReference type="InterPro" id="IPR002192">
    <property type="entry name" value="PPDK_AMP/ATP-bd"/>
</dbReference>
<accession>C1MTG9</accession>
<dbReference type="GO" id="GO:0046872">
    <property type="term" value="F:metal ion binding"/>
    <property type="evidence" value="ECO:0007669"/>
    <property type="project" value="UniProtKB-KW"/>
</dbReference>
<reference evidence="15 16" key="1">
    <citation type="journal article" date="2009" name="Science">
        <title>Green evolution and dynamic adaptations revealed by genomes of the marine picoeukaryotes Micromonas.</title>
        <authorList>
            <person name="Worden A.Z."/>
            <person name="Lee J.H."/>
            <person name="Mock T."/>
            <person name="Rouze P."/>
            <person name="Simmons M.P."/>
            <person name="Aerts A.L."/>
            <person name="Allen A.E."/>
            <person name="Cuvelier M.L."/>
            <person name="Derelle E."/>
            <person name="Everett M.V."/>
            <person name="Foulon E."/>
            <person name="Grimwood J."/>
            <person name="Gundlach H."/>
            <person name="Henrissat B."/>
            <person name="Napoli C."/>
            <person name="McDonald S.M."/>
            <person name="Parker M.S."/>
            <person name="Rombauts S."/>
            <person name="Salamov A."/>
            <person name="Von Dassow P."/>
            <person name="Badger J.H."/>
            <person name="Coutinho P.M."/>
            <person name="Demir E."/>
            <person name="Dubchak I."/>
            <person name="Gentemann C."/>
            <person name="Eikrem W."/>
            <person name="Gready J.E."/>
            <person name="John U."/>
            <person name="Lanier W."/>
            <person name="Lindquist E.A."/>
            <person name="Lucas S."/>
            <person name="Mayer K.F."/>
            <person name="Moreau H."/>
            <person name="Not F."/>
            <person name="Otillar R."/>
            <person name="Panaud O."/>
            <person name="Pangilinan J."/>
            <person name="Paulsen I."/>
            <person name="Piegu B."/>
            <person name="Poliakov A."/>
            <person name="Robbens S."/>
            <person name="Schmutz J."/>
            <person name="Toulza E."/>
            <person name="Wyss T."/>
            <person name="Zelensky A."/>
            <person name="Zhou K."/>
            <person name="Armbrust E.V."/>
            <person name="Bhattacharya D."/>
            <person name="Goodenough U.W."/>
            <person name="Van de Peer Y."/>
            <person name="Grigoriev I.V."/>
        </authorList>
    </citation>
    <scope>NUCLEOTIDE SEQUENCE [LARGE SCALE GENOMIC DNA]</scope>
    <source>
        <strain evidence="15 16">CCMP1545</strain>
    </source>
</reference>
<dbReference type="RefSeq" id="XP_003058487.1">
    <property type="nucleotide sequence ID" value="XM_003058441.1"/>
</dbReference>
<evidence type="ECO:0000259" key="13">
    <source>
        <dbReference type="Pfam" id="PF23166"/>
    </source>
</evidence>
<dbReference type="Pfam" id="PF23166">
    <property type="entry name" value="Ig_N_CWD1"/>
    <property type="match status" value="1"/>
</dbReference>